<dbReference type="GO" id="GO:0003677">
    <property type="term" value="F:DNA binding"/>
    <property type="evidence" value="ECO:0007669"/>
    <property type="project" value="UniProtKB-KW"/>
</dbReference>
<evidence type="ECO:0000256" key="1">
    <source>
        <dbReference type="ARBA" id="ARBA00008857"/>
    </source>
</evidence>
<evidence type="ECO:0000256" key="4">
    <source>
        <dbReference type="ARBA" id="ARBA00023172"/>
    </source>
</evidence>
<dbReference type="InterPro" id="IPR013762">
    <property type="entry name" value="Integrase-like_cat_sf"/>
</dbReference>
<evidence type="ECO:0000313" key="7">
    <source>
        <dbReference type="Proteomes" id="UP000184191"/>
    </source>
</evidence>
<dbReference type="PROSITE" id="PS51898">
    <property type="entry name" value="TYR_RECOMBINASE"/>
    <property type="match status" value="1"/>
</dbReference>
<dbReference type="OrthoDB" id="9795573at2"/>
<evidence type="ECO:0000259" key="5">
    <source>
        <dbReference type="PROSITE" id="PS51898"/>
    </source>
</evidence>
<dbReference type="GO" id="GO:0006310">
    <property type="term" value="P:DNA recombination"/>
    <property type="evidence" value="ECO:0007669"/>
    <property type="project" value="UniProtKB-KW"/>
</dbReference>
<dbReference type="EMBL" id="FRBN01000002">
    <property type="protein sequence ID" value="SHK90841.1"/>
    <property type="molecule type" value="Genomic_DNA"/>
</dbReference>
<dbReference type="Gene3D" id="1.10.443.10">
    <property type="entry name" value="Intergrase catalytic core"/>
    <property type="match status" value="1"/>
</dbReference>
<dbReference type="AlphaFoldDB" id="A0A1M6WAS6"/>
<dbReference type="RefSeq" id="WP_073195025.1">
    <property type="nucleotide sequence ID" value="NZ_FRBN01000002.1"/>
</dbReference>
<comment type="similarity">
    <text evidence="1">Belongs to the 'phage' integrase family.</text>
</comment>
<feature type="domain" description="Tyr recombinase" evidence="5">
    <location>
        <begin position="207"/>
        <end position="385"/>
    </location>
</feature>
<dbReference type="InterPro" id="IPR053876">
    <property type="entry name" value="Phage_int_M"/>
</dbReference>
<dbReference type="STRING" id="1054996.SAMN05444414_102218"/>
<keyword evidence="7" id="KW-1185">Reference proteome</keyword>
<evidence type="ECO:0000313" key="6">
    <source>
        <dbReference type="EMBL" id="SHK90841.1"/>
    </source>
</evidence>
<protein>
    <submittedName>
        <fullName evidence="6">Integrase</fullName>
    </submittedName>
</protein>
<name>A0A1M6WAS6_9RHOB</name>
<evidence type="ECO:0000256" key="3">
    <source>
        <dbReference type="ARBA" id="ARBA00023125"/>
    </source>
</evidence>
<accession>A0A1M6WAS6</accession>
<dbReference type="Gene3D" id="3.30.160.390">
    <property type="entry name" value="Integrase, DNA-binding domain"/>
    <property type="match status" value="1"/>
</dbReference>
<dbReference type="InterPro" id="IPR010998">
    <property type="entry name" value="Integrase_recombinase_N"/>
</dbReference>
<dbReference type="InterPro" id="IPR038488">
    <property type="entry name" value="Integrase_DNA-bd_sf"/>
</dbReference>
<proteinExistence type="inferred from homology"/>
<sequence>MSSKPLTDTAIKNLKPAAKPYKKSDGGGLHLLITTGGSKLWRLAYRYDGKQKLLSLGRYPIVGLAKARSARDEAKSLLAEGVDPSVQKRNAKPKIAQTEATPTWKDVSREWWDKRRREGASKATLNKLQWLLEKSYPGLGHLPVWDIVAADLLVVLREIEAQGTYETATRLRSVSGQVFRYAIATGRAERDVAADLRDALTVPKRSHHPAVLEPKKIGELLRAIRGFEGDPTTRTGLLLAAYTFLRSGEIRYAEWCDVSWETGRLTIPAARMKMQRPHIVPLSTQVVEILRAIQTITGREKLILPSLRSKGRPISENTMNAALRRLGYTKEQMVTHGFRTIASTHLNENGFNRDWVERQLAHVEGNKIRAAYNSAEYLQDRTKMMQWYGGFLDQLHGP</sequence>
<dbReference type="PANTHER" id="PTHR30629">
    <property type="entry name" value="PROPHAGE INTEGRASE"/>
    <property type="match status" value="1"/>
</dbReference>
<reference evidence="7" key="1">
    <citation type="submission" date="2016-11" db="EMBL/GenBank/DDBJ databases">
        <authorList>
            <person name="Varghese N."/>
            <person name="Submissions S."/>
        </authorList>
    </citation>
    <scope>NUCLEOTIDE SEQUENCE [LARGE SCALE GENOMIC DNA]</scope>
    <source>
        <strain evidence="7">DSM 29327</strain>
    </source>
</reference>
<keyword evidence="2" id="KW-0229">DNA integration</keyword>
<dbReference type="GO" id="GO:0015074">
    <property type="term" value="P:DNA integration"/>
    <property type="evidence" value="ECO:0007669"/>
    <property type="project" value="UniProtKB-KW"/>
</dbReference>
<dbReference type="PANTHER" id="PTHR30629:SF2">
    <property type="entry name" value="PROPHAGE INTEGRASE INTS-RELATED"/>
    <property type="match status" value="1"/>
</dbReference>
<dbReference type="Pfam" id="PF00589">
    <property type="entry name" value="Phage_integrase"/>
    <property type="match status" value="1"/>
</dbReference>
<dbReference type="Gene3D" id="1.10.150.130">
    <property type="match status" value="1"/>
</dbReference>
<dbReference type="InterPro" id="IPR025166">
    <property type="entry name" value="Integrase_DNA_bind_dom"/>
</dbReference>
<gene>
    <name evidence="6" type="ORF">SAMN05444414_102218</name>
</gene>
<dbReference type="InterPro" id="IPR002104">
    <property type="entry name" value="Integrase_catalytic"/>
</dbReference>
<dbReference type="InterPro" id="IPR050808">
    <property type="entry name" value="Phage_Integrase"/>
</dbReference>
<dbReference type="CDD" id="cd00801">
    <property type="entry name" value="INT_P4_C"/>
    <property type="match status" value="1"/>
</dbReference>
<organism evidence="6 7">
    <name type="scientific">Roseovarius marisflavi</name>
    <dbReference type="NCBI Taxonomy" id="1054996"/>
    <lineage>
        <taxon>Bacteria</taxon>
        <taxon>Pseudomonadati</taxon>
        <taxon>Pseudomonadota</taxon>
        <taxon>Alphaproteobacteria</taxon>
        <taxon>Rhodobacterales</taxon>
        <taxon>Roseobacteraceae</taxon>
        <taxon>Roseovarius</taxon>
    </lineage>
</organism>
<evidence type="ECO:0000256" key="2">
    <source>
        <dbReference type="ARBA" id="ARBA00022908"/>
    </source>
</evidence>
<dbReference type="InterPro" id="IPR011010">
    <property type="entry name" value="DNA_brk_join_enz"/>
</dbReference>
<keyword evidence="3" id="KW-0238">DNA-binding</keyword>
<dbReference type="SUPFAM" id="SSF56349">
    <property type="entry name" value="DNA breaking-rejoining enzymes"/>
    <property type="match status" value="1"/>
</dbReference>
<keyword evidence="4" id="KW-0233">DNA recombination</keyword>
<dbReference type="Pfam" id="PF13356">
    <property type="entry name" value="Arm-DNA-bind_3"/>
    <property type="match status" value="1"/>
</dbReference>
<dbReference type="Proteomes" id="UP000184191">
    <property type="component" value="Unassembled WGS sequence"/>
</dbReference>
<dbReference type="Pfam" id="PF22022">
    <property type="entry name" value="Phage_int_M"/>
    <property type="match status" value="1"/>
</dbReference>